<name>A0A317Y2N8_MAIZE</name>
<proteinExistence type="predicted"/>
<feature type="region of interest" description="Disordered" evidence="1">
    <location>
        <begin position="1"/>
        <end position="68"/>
    </location>
</feature>
<comment type="caution">
    <text evidence="2">The sequence shown here is derived from an EMBL/GenBank/DDBJ whole genome shotgun (WGS) entry which is preliminary data.</text>
</comment>
<feature type="compositionally biased region" description="Low complexity" evidence="1">
    <location>
        <begin position="23"/>
        <end position="55"/>
    </location>
</feature>
<reference evidence="2" key="1">
    <citation type="journal article" date="2018" name="Nat. Genet.">
        <title>Extensive intraspecific gene order and gene structural variations between Mo17 and other maize genomes.</title>
        <authorList>
            <person name="Sun S."/>
            <person name="Zhou Y."/>
            <person name="Chen J."/>
            <person name="Shi J."/>
            <person name="Zhao H."/>
            <person name="Zhao H."/>
            <person name="Song W."/>
            <person name="Zhang M."/>
            <person name="Cui Y."/>
            <person name="Dong X."/>
            <person name="Liu H."/>
            <person name="Ma X."/>
            <person name="Jiao Y."/>
            <person name="Wang B."/>
            <person name="Wei X."/>
            <person name="Stein J.C."/>
            <person name="Glaubitz J.C."/>
            <person name="Lu F."/>
            <person name="Yu G."/>
            <person name="Liang C."/>
            <person name="Fengler K."/>
            <person name="Li B."/>
            <person name="Rafalski A."/>
            <person name="Schnable P.S."/>
            <person name="Ware D.H."/>
            <person name="Buckler E.S."/>
            <person name="Lai J."/>
        </authorList>
    </citation>
    <scope>NUCLEOTIDE SEQUENCE [LARGE SCALE GENOMIC DNA]</scope>
    <source>
        <tissue evidence="2">Seedling</tissue>
    </source>
</reference>
<sequence>MRQSGSPRRSVKRHILPPPLHPTSHARSTSSTPTRSRAASYARTTTTAAASTISRGRPVRSPRKERRERSWVGLIWCLI</sequence>
<protein>
    <submittedName>
        <fullName evidence="2">Uncharacterized protein</fullName>
    </submittedName>
</protein>
<dbReference type="AlphaFoldDB" id="A0A317Y2N8"/>
<dbReference type="Proteomes" id="UP000251960">
    <property type="component" value="Chromosome 1"/>
</dbReference>
<evidence type="ECO:0000256" key="1">
    <source>
        <dbReference type="SAM" id="MobiDB-lite"/>
    </source>
</evidence>
<evidence type="ECO:0000313" key="2">
    <source>
        <dbReference type="EMBL" id="PWZ52900.1"/>
    </source>
</evidence>
<accession>A0A317Y2N8</accession>
<organism evidence="2">
    <name type="scientific">Zea mays</name>
    <name type="common">Maize</name>
    <dbReference type="NCBI Taxonomy" id="4577"/>
    <lineage>
        <taxon>Eukaryota</taxon>
        <taxon>Viridiplantae</taxon>
        <taxon>Streptophyta</taxon>
        <taxon>Embryophyta</taxon>
        <taxon>Tracheophyta</taxon>
        <taxon>Spermatophyta</taxon>
        <taxon>Magnoliopsida</taxon>
        <taxon>Liliopsida</taxon>
        <taxon>Poales</taxon>
        <taxon>Poaceae</taxon>
        <taxon>PACMAD clade</taxon>
        <taxon>Panicoideae</taxon>
        <taxon>Andropogonodae</taxon>
        <taxon>Andropogoneae</taxon>
        <taxon>Tripsacinae</taxon>
        <taxon>Zea</taxon>
    </lineage>
</organism>
<gene>
    <name evidence="2" type="ORF">Zm00014a_002955</name>
</gene>
<dbReference type="EMBL" id="NCVQ01000001">
    <property type="protein sequence ID" value="PWZ52900.1"/>
    <property type="molecule type" value="Genomic_DNA"/>
</dbReference>